<dbReference type="AlphaFoldDB" id="A0A7W8D077"/>
<evidence type="ECO:0000256" key="2">
    <source>
        <dbReference type="ARBA" id="ARBA00022645"/>
    </source>
</evidence>
<dbReference type="PANTHER" id="PTHR30237:SF2">
    <property type="entry name" value="MUREIN TETRAPEPTIDE CARBOXYPEPTIDASE"/>
    <property type="match status" value="1"/>
</dbReference>
<dbReference type="Gene3D" id="3.50.30.60">
    <property type="entry name" value="LD-carboxypeptidase A C-terminal domain-like"/>
    <property type="match status" value="1"/>
</dbReference>
<organism evidence="8 9">
    <name type="scientific">Faecalicoccus acidiformans</name>
    <dbReference type="NCBI Taxonomy" id="915173"/>
    <lineage>
        <taxon>Bacteria</taxon>
        <taxon>Bacillati</taxon>
        <taxon>Bacillota</taxon>
        <taxon>Erysipelotrichia</taxon>
        <taxon>Erysipelotrichales</taxon>
        <taxon>Erysipelotrichaceae</taxon>
        <taxon>Faecalicoccus</taxon>
    </lineage>
</organism>
<dbReference type="PANTHER" id="PTHR30237">
    <property type="entry name" value="MURAMOYLTETRAPEPTIDE CARBOXYPEPTIDASE"/>
    <property type="match status" value="1"/>
</dbReference>
<evidence type="ECO:0000313" key="9">
    <source>
        <dbReference type="Proteomes" id="UP000521313"/>
    </source>
</evidence>
<dbReference type="SUPFAM" id="SSF52317">
    <property type="entry name" value="Class I glutamine amidotransferase-like"/>
    <property type="match status" value="1"/>
</dbReference>
<evidence type="ECO:0000313" key="8">
    <source>
        <dbReference type="EMBL" id="MBB5184274.1"/>
    </source>
</evidence>
<evidence type="ECO:0000256" key="5">
    <source>
        <dbReference type="ARBA" id="ARBA00022825"/>
    </source>
</evidence>
<name>A0A7W8D077_9FIRM</name>
<feature type="domain" description="LD-carboxypeptidase N-terminal" evidence="6">
    <location>
        <begin position="5"/>
        <end position="106"/>
    </location>
</feature>
<comment type="caution">
    <text evidence="8">The sequence shown here is derived from an EMBL/GenBank/DDBJ whole genome shotgun (WGS) entry which is preliminary data.</text>
</comment>
<dbReference type="EMBL" id="JACHHD010000002">
    <property type="protein sequence ID" value="MBB5184274.1"/>
    <property type="molecule type" value="Genomic_DNA"/>
</dbReference>
<reference evidence="8 9" key="1">
    <citation type="submission" date="2020-08" db="EMBL/GenBank/DDBJ databases">
        <title>Genomic Encyclopedia of Type Strains, Phase IV (KMG-IV): sequencing the most valuable type-strain genomes for metagenomic binning, comparative biology and taxonomic classification.</title>
        <authorList>
            <person name="Goeker M."/>
        </authorList>
    </citation>
    <scope>NUCLEOTIDE SEQUENCE [LARGE SCALE GENOMIC DNA]</scope>
    <source>
        <strain evidence="8 9">DSM 26963</strain>
    </source>
</reference>
<dbReference type="InterPro" id="IPR029062">
    <property type="entry name" value="Class_I_gatase-like"/>
</dbReference>
<evidence type="ECO:0000256" key="1">
    <source>
        <dbReference type="ARBA" id="ARBA00010233"/>
    </source>
</evidence>
<dbReference type="Pfam" id="PF17676">
    <property type="entry name" value="Peptidase_S66C"/>
    <property type="match status" value="1"/>
</dbReference>
<dbReference type="Proteomes" id="UP000521313">
    <property type="component" value="Unassembled WGS sequence"/>
</dbReference>
<keyword evidence="3" id="KW-0645">Protease</keyword>
<dbReference type="RefSeq" id="WP_183374107.1">
    <property type="nucleotide sequence ID" value="NZ_JACHHD010000002.1"/>
</dbReference>
<sequence length="243" mass="28341">MTKTIALSRLSNPVKRKDLEGVIQFFQDRQVRVLVSPVLEQDVDGKTRASILNDWFSQDVDAVFDVSGGDLSIETLEYIDLDQYQKSHTLFFGYSDLTPILNVLGKIRKTILFQIRHQTRMEQCLEFLEHGSQDLFWDSKAYVGGNIRCFLKLAGSPYFPVLAGKDIFLESYSGDLYRIRSYIQQFEWMPGFSQIRSLTFGEFTMLKEDRRWLKEWARRQNFPVKLTEEVGHGRFSKALWIKG</sequence>
<dbReference type="GO" id="GO:0008236">
    <property type="term" value="F:serine-type peptidase activity"/>
    <property type="evidence" value="ECO:0007669"/>
    <property type="project" value="UniProtKB-KW"/>
</dbReference>
<evidence type="ECO:0000259" key="7">
    <source>
        <dbReference type="Pfam" id="PF17676"/>
    </source>
</evidence>
<evidence type="ECO:0000259" key="6">
    <source>
        <dbReference type="Pfam" id="PF02016"/>
    </source>
</evidence>
<dbReference type="InterPro" id="IPR040449">
    <property type="entry name" value="Peptidase_S66_N"/>
</dbReference>
<protein>
    <submittedName>
        <fullName evidence="8">Muramoyltetrapeptide carboxypeptidase LdcA involved in peptidoglycan recycling</fullName>
    </submittedName>
</protein>
<keyword evidence="4" id="KW-0378">Hydrolase</keyword>
<dbReference type="Gene3D" id="3.40.50.10740">
    <property type="entry name" value="Class I glutamine amidotransferase-like"/>
    <property type="match status" value="1"/>
</dbReference>
<dbReference type="Pfam" id="PF02016">
    <property type="entry name" value="Peptidase_S66"/>
    <property type="match status" value="1"/>
</dbReference>
<dbReference type="SUPFAM" id="SSF141986">
    <property type="entry name" value="LD-carboxypeptidase A C-terminal domain-like"/>
    <property type="match status" value="1"/>
</dbReference>
<accession>A0A7W8D077</accession>
<dbReference type="GO" id="GO:0006508">
    <property type="term" value="P:proteolysis"/>
    <property type="evidence" value="ECO:0007669"/>
    <property type="project" value="UniProtKB-KW"/>
</dbReference>
<keyword evidence="2 8" id="KW-0121">Carboxypeptidase</keyword>
<dbReference type="InterPro" id="IPR027461">
    <property type="entry name" value="Carboxypeptidase_A_C_sf"/>
</dbReference>
<proteinExistence type="inferred from homology"/>
<comment type="similarity">
    <text evidence="1">Belongs to the peptidase S66 family.</text>
</comment>
<dbReference type="InterPro" id="IPR040921">
    <property type="entry name" value="Peptidase_S66C"/>
</dbReference>
<gene>
    <name evidence="8" type="ORF">HNQ43_000309</name>
</gene>
<dbReference type="InterPro" id="IPR027478">
    <property type="entry name" value="LdcA_N"/>
</dbReference>
<dbReference type="GO" id="GO:0004180">
    <property type="term" value="F:carboxypeptidase activity"/>
    <property type="evidence" value="ECO:0007669"/>
    <property type="project" value="UniProtKB-KW"/>
</dbReference>
<evidence type="ECO:0000256" key="4">
    <source>
        <dbReference type="ARBA" id="ARBA00022801"/>
    </source>
</evidence>
<feature type="domain" description="LD-carboxypeptidase C-terminal" evidence="7">
    <location>
        <begin position="143"/>
        <end position="236"/>
    </location>
</feature>
<dbReference type="InterPro" id="IPR003507">
    <property type="entry name" value="S66_fam"/>
</dbReference>
<evidence type="ECO:0000256" key="3">
    <source>
        <dbReference type="ARBA" id="ARBA00022670"/>
    </source>
</evidence>
<keyword evidence="5" id="KW-0720">Serine protease</keyword>